<keyword evidence="2" id="KW-1185">Reference proteome</keyword>
<dbReference type="Proteomes" id="UP000253868">
    <property type="component" value="Chromosome"/>
</dbReference>
<dbReference type="EMBL" id="CP031194">
    <property type="protein sequence ID" value="AXG77890.1"/>
    <property type="molecule type" value="Genomic_DNA"/>
</dbReference>
<dbReference type="OrthoDB" id="3544267at2"/>
<dbReference type="RefSeq" id="WP_114659255.1">
    <property type="nucleotide sequence ID" value="NZ_CP031194.1"/>
</dbReference>
<evidence type="ECO:0000313" key="1">
    <source>
        <dbReference type="EMBL" id="AXG77890.1"/>
    </source>
</evidence>
<sequence>MLAESMMALAAAGGGAIVQAAGTDAWATVRERIARLVGRGDAERQRAELTRLDQTSADLSALPGRDPEADAEAEHRRVRWESVWQTRLELLLEALAQDDRHRAAAELEAVVGLVRSAVPAGRTQTAGAGGLVVGGDLSVEAEGGSVAGGVVRVEGGVHLAAPFPGSRTGDTSRDQP</sequence>
<accession>A0A345HMG6</accession>
<proteinExistence type="predicted"/>
<dbReference type="KEGG" id="spad:DVK44_09480"/>
<gene>
    <name evidence="1" type="ORF">DVK44_09480</name>
</gene>
<name>A0A345HMG6_9ACTN</name>
<evidence type="ECO:0000313" key="2">
    <source>
        <dbReference type="Proteomes" id="UP000253868"/>
    </source>
</evidence>
<protein>
    <submittedName>
        <fullName evidence="1">Uncharacterized protein</fullName>
    </submittedName>
</protein>
<reference evidence="2" key="1">
    <citation type="submission" date="2018-07" db="EMBL/GenBank/DDBJ databases">
        <authorList>
            <person name="Zhao J."/>
        </authorList>
    </citation>
    <scope>NUCLEOTIDE SEQUENCE [LARGE SCALE GENOMIC DNA]</scope>
    <source>
        <strain evidence="2">GSSD-12</strain>
    </source>
</reference>
<organism evidence="1 2">
    <name type="scientific">Streptomyces paludis</name>
    <dbReference type="NCBI Taxonomy" id="2282738"/>
    <lineage>
        <taxon>Bacteria</taxon>
        <taxon>Bacillati</taxon>
        <taxon>Actinomycetota</taxon>
        <taxon>Actinomycetes</taxon>
        <taxon>Kitasatosporales</taxon>
        <taxon>Streptomycetaceae</taxon>
        <taxon>Streptomyces</taxon>
    </lineage>
</organism>
<dbReference type="AlphaFoldDB" id="A0A345HMG6"/>